<proteinExistence type="predicted"/>
<name>A0ABP0N800_9DINO</name>
<reference evidence="2 3" key="1">
    <citation type="submission" date="2024-02" db="EMBL/GenBank/DDBJ databases">
        <authorList>
            <person name="Chen Y."/>
            <person name="Shah S."/>
            <person name="Dougan E. K."/>
            <person name="Thang M."/>
            <person name="Chan C."/>
        </authorList>
    </citation>
    <scope>NUCLEOTIDE SEQUENCE [LARGE SCALE GENOMIC DNA]</scope>
</reference>
<dbReference type="EMBL" id="CAXAMN010021374">
    <property type="protein sequence ID" value="CAK9058881.1"/>
    <property type="molecule type" value="Genomic_DNA"/>
</dbReference>
<gene>
    <name evidence="1" type="ORF">CCMP2556_LOCUS29021</name>
    <name evidence="2" type="ORF">CCMP2556_LOCUS29094</name>
</gene>
<sequence length="210" mass="22965">MASSSSPAKWTPEDEWALSLLMQKRMNADTTGSFGPPSLPEKGALQSAGAMHDGSKRRWVAEPEAASEWEQVNTESAPSYAGKVRMDDTLFEEALVAALDASPVIGAASQKEADNDLPVDLPPGVDSLTQWGRTMMSFGQYKGKYCYHEIASGASFWDYKKWVRTHIKPGASKGAALDFASYLRAYDKEHGRSQLPVFPGTSIPRQFKDA</sequence>
<dbReference type="Proteomes" id="UP001642484">
    <property type="component" value="Unassembled WGS sequence"/>
</dbReference>
<accession>A0ABP0N800</accession>
<evidence type="ECO:0000313" key="2">
    <source>
        <dbReference type="EMBL" id="CAK9059042.1"/>
    </source>
</evidence>
<protein>
    <submittedName>
        <fullName evidence="2">Uncharacterized protein</fullName>
    </submittedName>
</protein>
<evidence type="ECO:0000313" key="1">
    <source>
        <dbReference type="EMBL" id="CAK9058881.1"/>
    </source>
</evidence>
<organism evidence="2 3">
    <name type="scientific">Durusdinium trenchii</name>
    <dbReference type="NCBI Taxonomy" id="1381693"/>
    <lineage>
        <taxon>Eukaryota</taxon>
        <taxon>Sar</taxon>
        <taxon>Alveolata</taxon>
        <taxon>Dinophyceae</taxon>
        <taxon>Suessiales</taxon>
        <taxon>Symbiodiniaceae</taxon>
        <taxon>Durusdinium</taxon>
    </lineage>
</organism>
<dbReference type="EMBL" id="CAXAMN010021385">
    <property type="protein sequence ID" value="CAK9059042.1"/>
    <property type="molecule type" value="Genomic_DNA"/>
</dbReference>
<keyword evidence="3" id="KW-1185">Reference proteome</keyword>
<evidence type="ECO:0000313" key="3">
    <source>
        <dbReference type="Proteomes" id="UP001642484"/>
    </source>
</evidence>
<comment type="caution">
    <text evidence="2">The sequence shown here is derived from an EMBL/GenBank/DDBJ whole genome shotgun (WGS) entry which is preliminary data.</text>
</comment>